<evidence type="ECO:0000313" key="1">
    <source>
        <dbReference type="EMBL" id="KAF3566341.1"/>
    </source>
</evidence>
<dbReference type="Proteomes" id="UP000266723">
    <property type="component" value="Unassembled WGS sequence"/>
</dbReference>
<proteinExistence type="predicted"/>
<reference evidence="1 2" key="1">
    <citation type="journal article" date="2020" name="BMC Genomics">
        <title>Intraspecific diversification of the crop wild relative Brassica cretica Lam. using demographic model selection.</title>
        <authorList>
            <person name="Kioukis A."/>
            <person name="Michalopoulou V.A."/>
            <person name="Briers L."/>
            <person name="Pirintsos S."/>
            <person name="Studholme D.J."/>
            <person name="Pavlidis P."/>
            <person name="Sarris P.F."/>
        </authorList>
    </citation>
    <scope>NUCLEOTIDE SEQUENCE [LARGE SCALE GENOMIC DNA]</scope>
    <source>
        <strain evidence="2">cv. PFS-1207/04</strain>
    </source>
</reference>
<keyword evidence="2" id="KW-1185">Reference proteome</keyword>
<organism evidence="1 2">
    <name type="scientific">Brassica cretica</name>
    <name type="common">Mustard</name>
    <dbReference type="NCBI Taxonomy" id="69181"/>
    <lineage>
        <taxon>Eukaryota</taxon>
        <taxon>Viridiplantae</taxon>
        <taxon>Streptophyta</taxon>
        <taxon>Embryophyta</taxon>
        <taxon>Tracheophyta</taxon>
        <taxon>Spermatophyta</taxon>
        <taxon>Magnoliopsida</taxon>
        <taxon>eudicotyledons</taxon>
        <taxon>Gunneridae</taxon>
        <taxon>Pentapetalae</taxon>
        <taxon>rosids</taxon>
        <taxon>malvids</taxon>
        <taxon>Brassicales</taxon>
        <taxon>Brassicaceae</taxon>
        <taxon>Brassiceae</taxon>
        <taxon>Brassica</taxon>
    </lineage>
</organism>
<sequence>MYEEAEVWFMAQVVEKNRVEELRAESQEKKVWEAPQNGWLRVFSKDTKPFTDRITAEYICLEALTRSTLAVSSYAVTVLTVPQQDDQADAYTNEVYVLWHDLSSGSWNTNSGGYQGSSPYALCEIHAKAKKKIGARF</sequence>
<evidence type="ECO:0000313" key="2">
    <source>
        <dbReference type="Proteomes" id="UP000266723"/>
    </source>
</evidence>
<comment type="caution">
    <text evidence="1">The sequence shown here is derived from an EMBL/GenBank/DDBJ whole genome shotgun (WGS) entry which is preliminary data.</text>
</comment>
<protein>
    <submittedName>
        <fullName evidence="1">Uncharacterized protein</fullName>
    </submittedName>
</protein>
<dbReference type="EMBL" id="QGKV02000759">
    <property type="protein sequence ID" value="KAF3566341.1"/>
    <property type="molecule type" value="Genomic_DNA"/>
</dbReference>
<name>A0ABQ7D392_BRACR</name>
<accession>A0ABQ7D392</accession>
<gene>
    <name evidence="1" type="ORF">DY000_02013730</name>
</gene>